<sequence length="100" mass="10069">MAGEALARQVVAMAADAQASAPHPPDCHGHAAASSDAGDVSAPDLHAGEVCSHCQLCMLLALRAPEGGFTAVRPVHALPAFGADRYASAPLPPLLKPPIS</sequence>
<dbReference type="Proteomes" id="UP000008385">
    <property type="component" value="Chromosome"/>
</dbReference>
<evidence type="ECO:0000313" key="2">
    <source>
        <dbReference type="EMBL" id="AEG92258.1"/>
    </source>
</evidence>
<evidence type="ECO:0000256" key="1">
    <source>
        <dbReference type="SAM" id="MobiDB-lite"/>
    </source>
</evidence>
<keyword evidence="3" id="KW-1185">Reference proteome</keyword>
<reference evidence="3" key="1">
    <citation type="submission" date="2006-01" db="EMBL/GenBank/DDBJ databases">
        <title>Genome of the cyst-dividing bacterium Ramlibacter tataouinensis.</title>
        <authorList>
            <person name="Barakat M."/>
            <person name="Ortet P."/>
            <person name="De Luca G."/>
            <person name="Jourlin-Castelli C."/>
            <person name="Ansaldi M."/>
            <person name="Py B."/>
            <person name="Fichant G."/>
            <person name="Coutinho P."/>
            <person name="Voulhoux R."/>
            <person name="Bastien O."/>
            <person name="Roy S."/>
            <person name="Marechal E."/>
            <person name="Henrissat B."/>
            <person name="Quentin Y."/>
            <person name="Noirot P."/>
            <person name="Filloux A."/>
            <person name="Mejean V."/>
            <person name="DuBow M."/>
            <person name="Barras F."/>
            <person name="Heulin T."/>
        </authorList>
    </citation>
    <scope>NUCLEOTIDE SEQUENCE [LARGE SCALE GENOMIC DNA]</scope>
    <source>
        <strain evidence="3">ATCC BAA-407 / DSM 14655 / LMG 21543 / TTB310</strain>
    </source>
</reference>
<proteinExistence type="predicted"/>
<evidence type="ECO:0008006" key="4">
    <source>
        <dbReference type="Google" id="ProtNLM"/>
    </source>
</evidence>
<protein>
    <recommendedName>
        <fullName evidence="4">DUF2946 domain-containing protein</fullName>
    </recommendedName>
</protein>
<dbReference type="HOGENOM" id="CLU_2303708_0_0_4"/>
<dbReference type="EMBL" id="CP000245">
    <property type="protein sequence ID" value="AEG92258.1"/>
    <property type="molecule type" value="Genomic_DNA"/>
</dbReference>
<accession>F5Y1K7</accession>
<reference evidence="2 3" key="2">
    <citation type="journal article" date="2011" name="PLoS ONE">
        <title>The Cyst-Dividing Bacterium Ramlibacter tataouinensis TTB310 Genome Reveals a Well-Stocked Toolbox for Adaptation to a Desert Environment.</title>
        <authorList>
            <person name="De Luca G."/>
            <person name="Barakat M."/>
            <person name="Ortet P."/>
            <person name="Fochesato S."/>
            <person name="Jourlin-Castelli C."/>
            <person name="Ansaldi M."/>
            <person name="Py B."/>
            <person name="Fichant G."/>
            <person name="Coutinho P.M."/>
            <person name="Voulhoux R."/>
            <person name="Bastien O."/>
            <person name="Marechal E."/>
            <person name="Henrissat B."/>
            <person name="Quentin Y."/>
            <person name="Noirot P."/>
            <person name="Filloux A."/>
            <person name="Mejean V."/>
            <person name="Dubow M.S."/>
            <person name="Barras F."/>
            <person name="Barbe V."/>
            <person name="Weissenbach J."/>
            <person name="Mihalcescu I."/>
            <person name="Vermeglio A."/>
            <person name="Achouak W."/>
            <person name="Heulin T."/>
        </authorList>
    </citation>
    <scope>NUCLEOTIDE SEQUENCE [LARGE SCALE GENOMIC DNA]</scope>
    <source>
        <strain evidence="3">ATCC BAA-407 / DSM 14655 / LMG 21543 / TTB310</strain>
    </source>
</reference>
<gene>
    <name evidence="2" type="ordered locus">Rta_11720</name>
</gene>
<dbReference type="AlphaFoldDB" id="F5Y1K7"/>
<name>F5Y1K7_RAMTT</name>
<organism evidence="2 3">
    <name type="scientific">Ramlibacter tataouinensis (strain ATCC BAA-407 / DSM 14655 / LMG 21543 / TTB310)</name>
    <dbReference type="NCBI Taxonomy" id="365046"/>
    <lineage>
        <taxon>Bacteria</taxon>
        <taxon>Pseudomonadati</taxon>
        <taxon>Pseudomonadota</taxon>
        <taxon>Betaproteobacteria</taxon>
        <taxon>Burkholderiales</taxon>
        <taxon>Comamonadaceae</taxon>
        <taxon>Ramlibacter</taxon>
    </lineage>
</organism>
<dbReference type="STRING" id="365046.Rta_11720"/>
<feature type="region of interest" description="Disordered" evidence="1">
    <location>
        <begin position="14"/>
        <end position="39"/>
    </location>
</feature>
<feature type="compositionally biased region" description="Low complexity" evidence="1">
    <location>
        <begin position="30"/>
        <end position="39"/>
    </location>
</feature>
<dbReference type="KEGG" id="rta:Rta_11720"/>
<evidence type="ECO:0000313" key="3">
    <source>
        <dbReference type="Proteomes" id="UP000008385"/>
    </source>
</evidence>